<keyword evidence="5" id="KW-0472">Membrane</keyword>
<dbReference type="GO" id="GO:0016987">
    <property type="term" value="F:sigma factor activity"/>
    <property type="evidence" value="ECO:0007669"/>
    <property type="project" value="UniProtKB-KW"/>
</dbReference>
<dbReference type="InterPro" id="IPR013324">
    <property type="entry name" value="RNA_pol_sigma_r3/r4-like"/>
</dbReference>
<dbReference type="GO" id="GO:0006352">
    <property type="term" value="P:DNA-templated transcription initiation"/>
    <property type="evidence" value="ECO:0007669"/>
    <property type="project" value="InterPro"/>
</dbReference>
<accession>A0A243W9X0</accession>
<evidence type="ECO:0000256" key="5">
    <source>
        <dbReference type="SAM" id="Phobius"/>
    </source>
</evidence>
<dbReference type="CDD" id="cd06171">
    <property type="entry name" value="Sigma70_r4"/>
    <property type="match status" value="1"/>
</dbReference>
<dbReference type="SUPFAM" id="SSF88659">
    <property type="entry name" value="Sigma3 and sigma4 domains of RNA polymerase sigma factors"/>
    <property type="match status" value="1"/>
</dbReference>
<dbReference type="Gene3D" id="1.10.1740.10">
    <property type="match status" value="1"/>
</dbReference>
<keyword evidence="4" id="KW-0804">Transcription</keyword>
<protein>
    <recommendedName>
        <fullName evidence="10">RNA polymerase sigma-70 factor</fullName>
    </recommendedName>
</protein>
<dbReference type="Pfam" id="PF04542">
    <property type="entry name" value="Sigma70_r2"/>
    <property type="match status" value="1"/>
</dbReference>
<keyword evidence="5" id="KW-1133">Transmembrane helix</keyword>
<keyword evidence="3" id="KW-0731">Sigma factor</keyword>
<evidence type="ECO:0008006" key="10">
    <source>
        <dbReference type="Google" id="ProtNLM"/>
    </source>
</evidence>
<dbReference type="InterPro" id="IPR014284">
    <property type="entry name" value="RNA_pol_sigma-70_dom"/>
</dbReference>
<dbReference type="EMBL" id="MTSE01000011">
    <property type="protein sequence ID" value="OUJ72338.1"/>
    <property type="molecule type" value="Genomic_DNA"/>
</dbReference>
<evidence type="ECO:0000313" key="9">
    <source>
        <dbReference type="Proteomes" id="UP000194873"/>
    </source>
</evidence>
<dbReference type="NCBIfam" id="TIGR02937">
    <property type="entry name" value="sigma70-ECF"/>
    <property type="match status" value="1"/>
</dbReference>
<comment type="similarity">
    <text evidence="1">Belongs to the sigma-70 factor family. ECF subfamily.</text>
</comment>
<dbReference type="InterPro" id="IPR014327">
    <property type="entry name" value="RNA_pol_sigma70_bacteroid"/>
</dbReference>
<dbReference type="AlphaFoldDB" id="A0A243W9X0"/>
<keyword evidence="5" id="KW-0812">Transmembrane</keyword>
<evidence type="ECO:0000313" key="8">
    <source>
        <dbReference type="EMBL" id="OUJ72338.1"/>
    </source>
</evidence>
<dbReference type="PANTHER" id="PTHR43133:SF46">
    <property type="entry name" value="RNA POLYMERASE SIGMA-70 FACTOR ECF SUBFAMILY"/>
    <property type="match status" value="1"/>
</dbReference>
<sequence>MKAARTFSDYVCLTQLRANDSQAFDVLFHQFAPGLCRFATSHLKSAADAEEVVQDCFLKLWEKRHELTDDVVFKTYLYTSAYHAILKQLRRQQYWVFEDCHEEILIEENFLSSQAEFHELEQLYQAALAQLPPRRREIFTLSRQRGLSYANIAQELNISVKSVETQMTHALKFLRIYFRAHGISLILLLALLSAVE</sequence>
<feature type="domain" description="RNA polymerase sigma factor 70 region 4 type 2" evidence="7">
    <location>
        <begin position="123"/>
        <end position="174"/>
    </location>
</feature>
<dbReference type="InterPro" id="IPR007627">
    <property type="entry name" value="RNA_pol_sigma70_r2"/>
</dbReference>
<name>A0A243W9X0_9BACT</name>
<dbReference type="RefSeq" id="WP_179197744.1">
    <property type="nucleotide sequence ID" value="NZ_MTSE01000011.1"/>
</dbReference>
<comment type="caution">
    <text evidence="8">The sequence shown here is derived from an EMBL/GenBank/DDBJ whole genome shotgun (WGS) entry which is preliminary data.</text>
</comment>
<evidence type="ECO:0000256" key="2">
    <source>
        <dbReference type="ARBA" id="ARBA00023015"/>
    </source>
</evidence>
<dbReference type="Pfam" id="PF08281">
    <property type="entry name" value="Sigma70_r4_2"/>
    <property type="match status" value="1"/>
</dbReference>
<dbReference type="InterPro" id="IPR039425">
    <property type="entry name" value="RNA_pol_sigma-70-like"/>
</dbReference>
<proteinExistence type="inferred from homology"/>
<evidence type="ECO:0000259" key="7">
    <source>
        <dbReference type="Pfam" id="PF08281"/>
    </source>
</evidence>
<dbReference type="Proteomes" id="UP000194873">
    <property type="component" value="Unassembled WGS sequence"/>
</dbReference>
<evidence type="ECO:0000259" key="6">
    <source>
        <dbReference type="Pfam" id="PF04542"/>
    </source>
</evidence>
<evidence type="ECO:0000256" key="3">
    <source>
        <dbReference type="ARBA" id="ARBA00023082"/>
    </source>
</evidence>
<feature type="domain" description="RNA polymerase sigma-70 region 2" evidence="6">
    <location>
        <begin position="27"/>
        <end position="93"/>
    </location>
</feature>
<dbReference type="InterPro" id="IPR036388">
    <property type="entry name" value="WH-like_DNA-bd_sf"/>
</dbReference>
<evidence type="ECO:0000256" key="4">
    <source>
        <dbReference type="ARBA" id="ARBA00023163"/>
    </source>
</evidence>
<evidence type="ECO:0000256" key="1">
    <source>
        <dbReference type="ARBA" id="ARBA00010641"/>
    </source>
</evidence>
<keyword evidence="2" id="KW-0805">Transcription regulation</keyword>
<dbReference type="InterPro" id="IPR013249">
    <property type="entry name" value="RNA_pol_sigma70_r4_t2"/>
</dbReference>
<feature type="transmembrane region" description="Helical" evidence="5">
    <location>
        <begin position="176"/>
        <end position="195"/>
    </location>
</feature>
<dbReference type="NCBIfam" id="TIGR02985">
    <property type="entry name" value="Sig70_bacteroi1"/>
    <property type="match status" value="1"/>
</dbReference>
<dbReference type="GO" id="GO:0003677">
    <property type="term" value="F:DNA binding"/>
    <property type="evidence" value="ECO:0007669"/>
    <property type="project" value="InterPro"/>
</dbReference>
<gene>
    <name evidence="8" type="ORF">BXP70_18970</name>
</gene>
<dbReference type="PANTHER" id="PTHR43133">
    <property type="entry name" value="RNA POLYMERASE ECF-TYPE SIGMA FACTO"/>
    <property type="match status" value="1"/>
</dbReference>
<keyword evidence="9" id="KW-1185">Reference proteome</keyword>
<dbReference type="InterPro" id="IPR013325">
    <property type="entry name" value="RNA_pol_sigma_r2"/>
</dbReference>
<dbReference type="SUPFAM" id="SSF88946">
    <property type="entry name" value="Sigma2 domain of RNA polymerase sigma factors"/>
    <property type="match status" value="1"/>
</dbReference>
<organism evidence="8 9">
    <name type="scientific">Hymenobacter crusticola</name>
    <dbReference type="NCBI Taxonomy" id="1770526"/>
    <lineage>
        <taxon>Bacteria</taxon>
        <taxon>Pseudomonadati</taxon>
        <taxon>Bacteroidota</taxon>
        <taxon>Cytophagia</taxon>
        <taxon>Cytophagales</taxon>
        <taxon>Hymenobacteraceae</taxon>
        <taxon>Hymenobacter</taxon>
    </lineage>
</organism>
<dbReference type="Gene3D" id="1.10.10.10">
    <property type="entry name" value="Winged helix-like DNA-binding domain superfamily/Winged helix DNA-binding domain"/>
    <property type="match status" value="1"/>
</dbReference>
<reference evidence="8 9" key="1">
    <citation type="submission" date="2017-01" db="EMBL/GenBank/DDBJ databases">
        <title>A new Hymenobacter.</title>
        <authorList>
            <person name="Liang Y."/>
            <person name="Feng F."/>
        </authorList>
    </citation>
    <scope>NUCLEOTIDE SEQUENCE [LARGE SCALE GENOMIC DNA]</scope>
    <source>
        <strain evidence="8">MIMBbqt21</strain>
    </source>
</reference>